<gene>
    <name evidence="2" type="ORF">MAXJ12_17143</name>
</gene>
<proteinExistence type="predicted"/>
<name>H0HTD7_9HYPH</name>
<evidence type="ECO:0000313" key="2">
    <source>
        <dbReference type="EMBL" id="EHK55915.1"/>
    </source>
</evidence>
<dbReference type="Proteomes" id="UP000003250">
    <property type="component" value="Unassembled WGS sequence"/>
</dbReference>
<dbReference type="OrthoDB" id="7949760at2"/>
<organism evidence="2 3">
    <name type="scientific">Mesorhizobium alhagi CCNWXJ12-2</name>
    <dbReference type="NCBI Taxonomy" id="1107882"/>
    <lineage>
        <taxon>Bacteria</taxon>
        <taxon>Pseudomonadati</taxon>
        <taxon>Pseudomonadota</taxon>
        <taxon>Alphaproteobacteria</taxon>
        <taxon>Hyphomicrobiales</taxon>
        <taxon>Phyllobacteriaceae</taxon>
        <taxon>Allomesorhizobium</taxon>
    </lineage>
</organism>
<protein>
    <submittedName>
        <fullName evidence="2">Uncharacterized protein</fullName>
    </submittedName>
</protein>
<evidence type="ECO:0000256" key="1">
    <source>
        <dbReference type="SAM" id="MobiDB-lite"/>
    </source>
</evidence>
<reference evidence="2 3" key="1">
    <citation type="journal article" date="2012" name="J. Bacteriol.">
        <title>Draft Genome Sequence of Mesorhizobium alhagi CCNWXJ12-2T, a Novel Salt-Resistant Species Isolated from the Desert of Northwestern China.</title>
        <authorList>
            <person name="Zhou M."/>
            <person name="Chen W."/>
            <person name="Chen H."/>
            <person name="Wei G."/>
        </authorList>
    </citation>
    <scope>NUCLEOTIDE SEQUENCE [LARGE SCALE GENOMIC DNA]</scope>
    <source>
        <strain evidence="2 3">CCNWXJ12-2</strain>
    </source>
</reference>
<dbReference type="RefSeq" id="WP_008837047.1">
    <property type="nucleotide sequence ID" value="NZ_AHAM01000140.1"/>
</dbReference>
<keyword evidence="3" id="KW-1185">Reference proteome</keyword>
<dbReference type="AlphaFoldDB" id="H0HTD7"/>
<feature type="compositionally biased region" description="Basic and acidic residues" evidence="1">
    <location>
        <begin position="143"/>
        <end position="157"/>
    </location>
</feature>
<evidence type="ECO:0000313" key="3">
    <source>
        <dbReference type="Proteomes" id="UP000003250"/>
    </source>
</evidence>
<feature type="region of interest" description="Disordered" evidence="1">
    <location>
        <begin position="47"/>
        <end position="78"/>
    </location>
</feature>
<feature type="region of interest" description="Disordered" evidence="1">
    <location>
        <begin position="119"/>
        <end position="173"/>
    </location>
</feature>
<dbReference type="EMBL" id="AHAM01000140">
    <property type="protein sequence ID" value="EHK55915.1"/>
    <property type="molecule type" value="Genomic_DNA"/>
</dbReference>
<sequence>MAVSRKQEERALNKDEWQLVQKSHHPAVQDLPDADLLGLIKSVRERRDRAQAEAHRKRREMRGKVVPKGTEAATKDQGTQAKLEVLAMSMRRLNGEHERRRRLAAKLDLVEKSRNTLALKQKKAGNGPDFNARHAHQGMRAVESVKRKDLVRPMERGRQRKAAAVAQAKRDAR</sequence>
<accession>H0HTD7</accession>
<dbReference type="PATRIC" id="fig|1107882.3.peg.3344"/>